<accession>A0A151GJB9</accession>
<feature type="region of interest" description="Disordered" evidence="1">
    <location>
        <begin position="1"/>
        <end position="20"/>
    </location>
</feature>
<dbReference type="RefSeq" id="XP_040656483.1">
    <property type="nucleotide sequence ID" value="XM_040801450.1"/>
</dbReference>
<dbReference type="InParanoid" id="A0A151GJB9"/>
<proteinExistence type="predicted"/>
<feature type="region of interest" description="Disordered" evidence="1">
    <location>
        <begin position="60"/>
        <end position="93"/>
    </location>
</feature>
<dbReference type="GeneID" id="63716781"/>
<dbReference type="Proteomes" id="UP000076580">
    <property type="component" value="Chromosome 02"/>
</dbReference>
<dbReference type="EMBL" id="LAYC01000002">
    <property type="protein sequence ID" value="KYK57131.1"/>
    <property type="molecule type" value="Genomic_DNA"/>
</dbReference>
<name>A0A151GJB9_DRECN</name>
<evidence type="ECO:0000313" key="2">
    <source>
        <dbReference type="EMBL" id="KYK57131.1"/>
    </source>
</evidence>
<keyword evidence="3" id="KW-1185">Reference proteome</keyword>
<evidence type="ECO:0000256" key="1">
    <source>
        <dbReference type="SAM" id="MobiDB-lite"/>
    </source>
</evidence>
<dbReference type="AlphaFoldDB" id="A0A151GJB9"/>
<feature type="compositionally biased region" description="Polar residues" evidence="1">
    <location>
        <begin position="65"/>
        <end position="75"/>
    </location>
</feature>
<protein>
    <submittedName>
        <fullName evidence="2">Uncharacterized protein</fullName>
    </submittedName>
</protein>
<evidence type="ECO:0000313" key="3">
    <source>
        <dbReference type="Proteomes" id="UP000076580"/>
    </source>
</evidence>
<sequence>MGVGYKGLPAKRNTHGKQPRGVMDQLHDAYIDELLNFKGNPFAGAENWVDQVVAARDPLDKPFQESPSVGWSESNPDPEGCPSEYSGHDEAGASHAEGHAAGYYSPEELATCCAQYSSYEDSREGPEDGTPSKYSHRGISTRAGQRSCLFPSGFAAELPPTTAATTSADRIEMCIQLRNSCRQDENLAPPAVVKSRPTRAHAHAYAQTVPIGKIRRFSRAPHERQRGRWTI</sequence>
<comment type="caution">
    <text evidence="2">The sequence shown here is derived from an EMBL/GenBank/DDBJ whole genome shotgun (WGS) entry which is preliminary data.</text>
</comment>
<organism evidence="2 3">
    <name type="scientific">Drechmeria coniospora</name>
    <name type="common">Nematophagous fungus</name>
    <name type="synonym">Meria coniospora</name>
    <dbReference type="NCBI Taxonomy" id="98403"/>
    <lineage>
        <taxon>Eukaryota</taxon>
        <taxon>Fungi</taxon>
        <taxon>Dikarya</taxon>
        <taxon>Ascomycota</taxon>
        <taxon>Pezizomycotina</taxon>
        <taxon>Sordariomycetes</taxon>
        <taxon>Hypocreomycetidae</taxon>
        <taxon>Hypocreales</taxon>
        <taxon>Ophiocordycipitaceae</taxon>
        <taxon>Drechmeria</taxon>
    </lineage>
</organism>
<reference evidence="2 3" key="1">
    <citation type="journal article" date="2016" name="Sci. Rep.">
        <title>Insights into Adaptations to a Near-Obligate Nematode Endoparasitic Lifestyle from the Finished Genome of Drechmeria coniospora.</title>
        <authorList>
            <person name="Zhang L."/>
            <person name="Zhou Z."/>
            <person name="Guo Q."/>
            <person name="Fokkens L."/>
            <person name="Miskei M."/>
            <person name="Pocsi I."/>
            <person name="Zhang W."/>
            <person name="Chen M."/>
            <person name="Wang L."/>
            <person name="Sun Y."/>
            <person name="Donzelli B.G."/>
            <person name="Gibson D.M."/>
            <person name="Nelson D.R."/>
            <person name="Luo J.G."/>
            <person name="Rep M."/>
            <person name="Liu H."/>
            <person name="Yang S."/>
            <person name="Wang J."/>
            <person name="Krasnoff S.B."/>
            <person name="Xu Y."/>
            <person name="Molnar I."/>
            <person name="Lin M."/>
        </authorList>
    </citation>
    <scope>NUCLEOTIDE SEQUENCE [LARGE SCALE GENOMIC DNA]</scope>
    <source>
        <strain evidence="2 3">ARSEF 6962</strain>
    </source>
</reference>
<gene>
    <name evidence="2" type="ORF">DCS_04138</name>
</gene>